<gene>
    <name evidence="9" type="ORF">C6Y14_21695</name>
</gene>
<evidence type="ECO:0000313" key="9">
    <source>
        <dbReference type="EMBL" id="PSM41384.1"/>
    </source>
</evidence>
<dbReference type="SUPFAM" id="SSF49464">
    <property type="entry name" value="Carboxypeptidase regulatory domain-like"/>
    <property type="match status" value="1"/>
</dbReference>
<evidence type="ECO:0000256" key="1">
    <source>
        <dbReference type="ARBA" id="ARBA00004651"/>
    </source>
</evidence>
<feature type="transmembrane region" description="Helical" evidence="7">
    <location>
        <begin position="343"/>
        <end position="362"/>
    </location>
</feature>
<feature type="transmembrane region" description="Helical" evidence="7">
    <location>
        <begin position="227"/>
        <end position="248"/>
    </location>
</feature>
<dbReference type="Proteomes" id="UP000240429">
    <property type="component" value="Unassembled WGS sequence"/>
</dbReference>
<feature type="transmembrane region" description="Helical" evidence="7">
    <location>
        <begin position="53"/>
        <end position="72"/>
    </location>
</feature>
<sequence>MTRTTTDPHTRRPNGSGIVPVLAFAGIVVAVMQTLLVPVIKDLPELLGTSPGNATWVMTSTLLAGAVSTPIMGRLGDLYGKRRMLIASLAVMVVGSLVAGFTSDLLVMIVGRALQGFAMGAIPLGIGLMRDGLPREKLGSAMALMSSSIGVGGGLALPVAALVAQHADWHALFFGSAGLGVVSIVLTLIFVPESPMRAVGTFDAPGALGLSAGLVLFLLPITKGSDWGWTSGTTLGLFGAAVAVLLLWGVMELRVKAPLVDLRTTARPAVLFTNLASIMVGVAFYAVSLVLPQLLQLPASTGYGLGQSMVVAGLCVAPLGLTMMFTAPVYARISAKYGPKVTLMTGMLIIAVGYGAGLGLMSAAWQTIIIAVVLGAGIGLAYSSLPALIIGAVPASETGAANGLNTLMRSIGTSVSSAVIGMVLANTANQVGGVAVPTMHGFRVSFMIATGAVLLGLVFAAFLPGRRAAANAAKPHLVASSDPLSEPAPASASAPAYISTSTSTSADLVTTGFRGRVLTSEGSPVARAKVTLIDRRGRQAGATLSSADGGYALAVPAAGAYVLAVTAGGHGPLASGASHPGDDRSIEMDLALPGATVLA</sequence>
<dbReference type="Pfam" id="PF07690">
    <property type="entry name" value="MFS_1"/>
    <property type="match status" value="1"/>
</dbReference>
<organism evidence="9 10">
    <name type="scientific">Streptomyces dioscori</name>
    <dbReference type="NCBI Taxonomy" id="2109333"/>
    <lineage>
        <taxon>Bacteria</taxon>
        <taxon>Bacillati</taxon>
        <taxon>Actinomycetota</taxon>
        <taxon>Actinomycetes</taxon>
        <taxon>Kitasatosporales</taxon>
        <taxon>Streptomycetaceae</taxon>
        <taxon>Streptomyces</taxon>
        <taxon>Streptomyces aurantiacus group</taxon>
    </lineage>
</organism>
<dbReference type="PROSITE" id="PS50850">
    <property type="entry name" value="MFS"/>
    <property type="match status" value="1"/>
</dbReference>
<reference evidence="9 10" key="1">
    <citation type="submission" date="2018-03" db="EMBL/GenBank/DDBJ databases">
        <title>Streptomyces dioscori sp. nov., a novel endophytic actinobacterium isolated from bulbil of Dioscorea bulbifera L.</title>
        <authorList>
            <person name="Zhikuan W."/>
        </authorList>
    </citation>
    <scope>NUCLEOTIDE SEQUENCE [LARGE SCALE GENOMIC DNA]</scope>
    <source>
        <strain evidence="9 10">A217</strain>
    </source>
</reference>
<dbReference type="Gene3D" id="1.20.1250.20">
    <property type="entry name" value="MFS general substrate transporter like domains"/>
    <property type="match status" value="1"/>
</dbReference>
<evidence type="ECO:0000256" key="4">
    <source>
        <dbReference type="ARBA" id="ARBA00022989"/>
    </source>
</evidence>
<feature type="transmembrane region" description="Helical" evidence="7">
    <location>
        <begin position="445"/>
        <end position="464"/>
    </location>
</feature>
<evidence type="ECO:0000259" key="8">
    <source>
        <dbReference type="PROSITE" id="PS50850"/>
    </source>
</evidence>
<feature type="transmembrane region" description="Helical" evidence="7">
    <location>
        <begin position="269"/>
        <end position="291"/>
    </location>
</feature>
<dbReference type="GO" id="GO:0046677">
    <property type="term" value="P:response to antibiotic"/>
    <property type="evidence" value="ECO:0007669"/>
    <property type="project" value="UniProtKB-KW"/>
</dbReference>
<evidence type="ECO:0000256" key="2">
    <source>
        <dbReference type="ARBA" id="ARBA00022448"/>
    </source>
</evidence>
<feature type="transmembrane region" description="Helical" evidence="7">
    <location>
        <begin position="84"/>
        <end position="103"/>
    </location>
</feature>
<evidence type="ECO:0000256" key="5">
    <source>
        <dbReference type="ARBA" id="ARBA00023136"/>
    </source>
</evidence>
<dbReference type="GO" id="GO:0005886">
    <property type="term" value="C:plasma membrane"/>
    <property type="evidence" value="ECO:0007669"/>
    <property type="project" value="UniProtKB-SubCell"/>
</dbReference>
<feature type="transmembrane region" description="Helical" evidence="7">
    <location>
        <begin position="21"/>
        <end position="41"/>
    </location>
</feature>
<dbReference type="CDD" id="cd17504">
    <property type="entry name" value="MFS_MMR_MDR_like"/>
    <property type="match status" value="1"/>
</dbReference>
<feature type="transmembrane region" description="Helical" evidence="7">
    <location>
        <begin position="311"/>
        <end position="331"/>
    </location>
</feature>
<dbReference type="PANTHER" id="PTHR42718:SF9">
    <property type="entry name" value="MAJOR FACILITATOR SUPERFAMILY MULTIDRUG TRANSPORTER MFSC"/>
    <property type="match status" value="1"/>
</dbReference>
<evidence type="ECO:0000313" key="10">
    <source>
        <dbReference type="Proteomes" id="UP000240429"/>
    </source>
</evidence>
<feature type="transmembrane region" description="Helical" evidence="7">
    <location>
        <begin position="141"/>
        <end position="163"/>
    </location>
</feature>
<feature type="transmembrane region" description="Helical" evidence="7">
    <location>
        <begin position="202"/>
        <end position="221"/>
    </location>
</feature>
<dbReference type="OrthoDB" id="4484751at2"/>
<dbReference type="InterPro" id="IPR011701">
    <property type="entry name" value="MFS"/>
</dbReference>
<proteinExistence type="predicted"/>
<dbReference type="InterPro" id="IPR036259">
    <property type="entry name" value="MFS_trans_sf"/>
</dbReference>
<keyword evidence="2" id="KW-0813">Transport</keyword>
<comment type="caution">
    <text evidence="9">The sequence shown here is derived from an EMBL/GenBank/DDBJ whole genome shotgun (WGS) entry which is preliminary data.</text>
</comment>
<dbReference type="RefSeq" id="WP_107018426.1">
    <property type="nucleotide sequence ID" value="NZ_KZ679045.1"/>
</dbReference>
<keyword evidence="10" id="KW-1185">Reference proteome</keyword>
<feature type="transmembrane region" description="Helical" evidence="7">
    <location>
        <begin position="169"/>
        <end position="190"/>
    </location>
</feature>
<dbReference type="PANTHER" id="PTHR42718">
    <property type="entry name" value="MAJOR FACILITATOR SUPERFAMILY MULTIDRUG TRANSPORTER MFSC"/>
    <property type="match status" value="1"/>
</dbReference>
<accession>A0A2P8Q552</accession>
<dbReference type="Gene3D" id="1.20.1720.10">
    <property type="entry name" value="Multidrug resistance protein D"/>
    <property type="match status" value="1"/>
</dbReference>
<dbReference type="GO" id="GO:0022857">
    <property type="term" value="F:transmembrane transporter activity"/>
    <property type="evidence" value="ECO:0007669"/>
    <property type="project" value="InterPro"/>
</dbReference>
<dbReference type="InterPro" id="IPR008969">
    <property type="entry name" value="CarboxyPept-like_regulatory"/>
</dbReference>
<protein>
    <submittedName>
        <fullName evidence="9">MFS transporter</fullName>
    </submittedName>
</protein>
<dbReference type="EMBL" id="PYBJ01000014">
    <property type="protein sequence ID" value="PSM41384.1"/>
    <property type="molecule type" value="Genomic_DNA"/>
</dbReference>
<comment type="subcellular location">
    <subcellularLocation>
        <location evidence="1">Cell membrane</location>
        <topology evidence="1">Multi-pass membrane protein</topology>
    </subcellularLocation>
</comment>
<keyword evidence="4 7" id="KW-1133">Transmembrane helix</keyword>
<name>A0A2P8Q552_9ACTN</name>
<keyword evidence="5 7" id="KW-0472">Membrane</keyword>
<dbReference type="Pfam" id="PF13620">
    <property type="entry name" value="CarboxypepD_reg"/>
    <property type="match status" value="1"/>
</dbReference>
<feature type="domain" description="Major facilitator superfamily (MFS) profile" evidence="8">
    <location>
        <begin position="18"/>
        <end position="468"/>
    </location>
</feature>
<dbReference type="SUPFAM" id="SSF103473">
    <property type="entry name" value="MFS general substrate transporter"/>
    <property type="match status" value="1"/>
</dbReference>
<feature type="transmembrane region" description="Helical" evidence="7">
    <location>
        <begin position="368"/>
        <end position="395"/>
    </location>
</feature>
<evidence type="ECO:0000256" key="6">
    <source>
        <dbReference type="ARBA" id="ARBA00023251"/>
    </source>
</evidence>
<keyword evidence="6" id="KW-0046">Antibiotic resistance</keyword>
<feature type="transmembrane region" description="Helical" evidence="7">
    <location>
        <begin position="407"/>
        <end position="425"/>
    </location>
</feature>
<keyword evidence="3 7" id="KW-0812">Transmembrane</keyword>
<evidence type="ECO:0000256" key="7">
    <source>
        <dbReference type="SAM" id="Phobius"/>
    </source>
</evidence>
<dbReference type="Gene3D" id="2.60.40.1120">
    <property type="entry name" value="Carboxypeptidase-like, regulatory domain"/>
    <property type="match status" value="1"/>
</dbReference>
<dbReference type="AlphaFoldDB" id="A0A2P8Q552"/>
<dbReference type="InterPro" id="IPR020846">
    <property type="entry name" value="MFS_dom"/>
</dbReference>
<evidence type="ECO:0000256" key="3">
    <source>
        <dbReference type="ARBA" id="ARBA00022692"/>
    </source>
</evidence>